<keyword evidence="2" id="KW-0949">S-adenosyl-L-methionine</keyword>
<organism evidence="4 5">
    <name type="scientific">Allosphingosinicella ginsenosidimutans</name>
    <dbReference type="NCBI Taxonomy" id="1176539"/>
    <lineage>
        <taxon>Bacteria</taxon>
        <taxon>Pseudomonadati</taxon>
        <taxon>Pseudomonadota</taxon>
        <taxon>Alphaproteobacteria</taxon>
        <taxon>Sphingomonadales</taxon>
        <taxon>Sphingomonadaceae</taxon>
        <taxon>Allosphingosinicella</taxon>
    </lineage>
</organism>
<dbReference type="SUPFAM" id="SSF53335">
    <property type="entry name" value="S-adenosyl-L-methionine-dependent methyltransferases"/>
    <property type="match status" value="1"/>
</dbReference>
<dbReference type="EMBL" id="VOQQ01000001">
    <property type="protein sequence ID" value="TXC63423.1"/>
    <property type="molecule type" value="Genomic_DNA"/>
</dbReference>
<evidence type="ECO:0000313" key="5">
    <source>
        <dbReference type="Proteomes" id="UP000321249"/>
    </source>
</evidence>
<dbReference type="Proteomes" id="UP000321249">
    <property type="component" value="Unassembled WGS sequence"/>
</dbReference>
<dbReference type="PANTHER" id="PTHR18895:SF74">
    <property type="entry name" value="MTRF1L RELEASE FACTOR GLUTAMINE METHYLTRANSFERASE"/>
    <property type="match status" value="1"/>
</dbReference>
<feature type="domain" description="Methyltransferase small" evidence="3">
    <location>
        <begin position="142"/>
        <end position="255"/>
    </location>
</feature>
<dbReference type="AlphaFoldDB" id="A0A5C6TSQ5"/>
<keyword evidence="4" id="KW-0808">Transferase</keyword>
<keyword evidence="1 4" id="KW-0489">Methyltransferase</keyword>
<sequence>MLRALSRLALVSAEEALLGLLRHLESQRYDFVATTPATHERVLARDETDGADRLRAFFGWNRAFRPEQLPVPVLTLLRAARSLAAEGDRVRSGVRVARLGDRLFLHSAFPTDSPDAVFFGPDTHRFVRFAGQVLAADPRPVSHLVDLGAGSGAGAIALAGHVPGARLTLVDRNPEALRLAGINARAAGLAVNLVEAGSLSAVDGEIDLVIANPPFMADAAGRAYRDGGGRHGADLSLAWAGEAARRLKPGGRLILYTGAAIVGGEDRMEPALCALLAGLGCTCSYEVIDVDIFGEELDRPAYRNVDRIAAVGLVAEKTGARTS</sequence>
<evidence type="ECO:0000256" key="1">
    <source>
        <dbReference type="ARBA" id="ARBA00022603"/>
    </source>
</evidence>
<gene>
    <name evidence="4" type="ORF">FRZ32_06985</name>
</gene>
<dbReference type="PANTHER" id="PTHR18895">
    <property type="entry name" value="HEMK METHYLTRANSFERASE"/>
    <property type="match status" value="1"/>
</dbReference>
<dbReference type="OrthoDB" id="9800643at2"/>
<comment type="caution">
    <text evidence="4">The sequence shown here is derived from an EMBL/GenBank/DDBJ whole genome shotgun (WGS) entry which is preliminary data.</text>
</comment>
<keyword evidence="5" id="KW-1185">Reference proteome</keyword>
<dbReference type="CDD" id="cd02440">
    <property type="entry name" value="AdoMet_MTases"/>
    <property type="match status" value="1"/>
</dbReference>
<proteinExistence type="predicted"/>
<dbReference type="Gene3D" id="3.40.50.150">
    <property type="entry name" value="Vaccinia Virus protein VP39"/>
    <property type="match status" value="1"/>
</dbReference>
<name>A0A5C6TSQ5_9SPHN</name>
<dbReference type="RefSeq" id="WP_147042833.1">
    <property type="nucleotide sequence ID" value="NZ_BAABIR010000003.1"/>
</dbReference>
<evidence type="ECO:0000313" key="4">
    <source>
        <dbReference type="EMBL" id="TXC63423.1"/>
    </source>
</evidence>
<reference evidence="4 5" key="1">
    <citation type="journal article" date="2015" name="J. Microbiol.">
        <title>Sphingosinicella ginsenosidimutans sp. nov., with ginsenoside converting activity.</title>
        <authorList>
            <person name="Kim J.K."/>
            <person name="Kang M.S."/>
            <person name="Park S.C."/>
            <person name="Kim K.M."/>
            <person name="Choi K."/>
            <person name="Yoon M.H."/>
            <person name="Im W.T."/>
        </authorList>
    </citation>
    <scope>NUCLEOTIDE SEQUENCE [LARGE SCALE GENOMIC DNA]</scope>
    <source>
        <strain evidence="4 5">BS-11</strain>
    </source>
</reference>
<dbReference type="Pfam" id="PF05175">
    <property type="entry name" value="MTS"/>
    <property type="match status" value="1"/>
</dbReference>
<protein>
    <submittedName>
        <fullName evidence="4">Methyltransferase</fullName>
    </submittedName>
</protein>
<dbReference type="InterPro" id="IPR050320">
    <property type="entry name" value="N5-glutamine_MTase"/>
</dbReference>
<dbReference type="GO" id="GO:0032259">
    <property type="term" value="P:methylation"/>
    <property type="evidence" value="ECO:0007669"/>
    <property type="project" value="UniProtKB-KW"/>
</dbReference>
<evidence type="ECO:0000256" key="2">
    <source>
        <dbReference type="ARBA" id="ARBA00022691"/>
    </source>
</evidence>
<accession>A0A5C6TSQ5</accession>
<evidence type="ECO:0000259" key="3">
    <source>
        <dbReference type="Pfam" id="PF05175"/>
    </source>
</evidence>
<dbReference type="GO" id="GO:0036009">
    <property type="term" value="F:protein-glutamine N-methyltransferase activity"/>
    <property type="evidence" value="ECO:0007669"/>
    <property type="project" value="TreeGrafter"/>
</dbReference>
<dbReference type="InterPro" id="IPR029063">
    <property type="entry name" value="SAM-dependent_MTases_sf"/>
</dbReference>
<dbReference type="InterPro" id="IPR007848">
    <property type="entry name" value="Small_mtfrase_dom"/>
</dbReference>